<protein>
    <submittedName>
        <fullName evidence="2">VOC family protein</fullName>
    </submittedName>
</protein>
<evidence type="ECO:0000313" key="3">
    <source>
        <dbReference type="Proteomes" id="UP000319836"/>
    </source>
</evidence>
<dbReference type="PROSITE" id="PS51819">
    <property type="entry name" value="VOC"/>
    <property type="match status" value="1"/>
</dbReference>
<gene>
    <name evidence="2" type="ORF">E6K80_14295</name>
</gene>
<dbReference type="InterPro" id="IPR029068">
    <property type="entry name" value="Glyas_Bleomycin-R_OHBP_Dase"/>
</dbReference>
<evidence type="ECO:0000313" key="2">
    <source>
        <dbReference type="EMBL" id="TMQ68333.1"/>
    </source>
</evidence>
<comment type="caution">
    <text evidence="2">The sequence shown here is derived from an EMBL/GenBank/DDBJ whole genome shotgun (WGS) entry which is preliminary data.</text>
</comment>
<dbReference type="CDD" id="cd07247">
    <property type="entry name" value="SgaA_N_like"/>
    <property type="match status" value="1"/>
</dbReference>
<name>A0A538TXI1_UNCEI</name>
<feature type="domain" description="VOC" evidence="1">
    <location>
        <begin position="1"/>
        <end position="67"/>
    </location>
</feature>
<organism evidence="2 3">
    <name type="scientific">Eiseniibacteriota bacterium</name>
    <dbReference type="NCBI Taxonomy" id="2212470"/>
    <lineage>
        <taxon>Bacteria</taxon>
        <taxon>Candidatus Eiseniibacteriota</taxon>
    </lineage>
</organism>
<dbReference type="Gene3D" id="3.10.180.10">
    <property type="entry name" value="2,3-Dihydroxybiphenyl 1,2-Dioxygenase, domain 1"/>
    <property type="match status" value="1"/>
</dbReference>
<reference evidence="2 3" key="1">
    <citation type="journal article" date="2019" name="Nat. Microbiol.">
        <title>Mediterranean grassland soil C-N compound turnover is dependent on rainfall and depth, and is mediated by genomically divergent microorganisms.</title>
        <authorList>
            <person name="Diamond S."/>
            <person name="Andeer P.F."/>
            <person name="Li Z."/>
            <person name="Crits-Christoph A."/>
            <person name="Burstein D."/>
            <person name="Anantharaman K."/>
            <person name="Lane K.R."/>
            <person name="Thomas B.C."/>
            <person name="Pan C."/>
            <person name="Northen T.R."/>
            <person name="Banfield J.F."/>
        </authorList>
    </citation>
    <scope>NUCLEOTIDE SEQUENCE [LARGE SCALE GENOMIC DNA]</scope>
    <source>
        <strain evidence="2">WS_10</strain>
    </source>
</reference>
<dbReference type="Proteomes" id="UP000319836">
    <property type="component" value="Unassembled WGS sequence"/>
</dbReference>
<accession>A0A538TXI1</accession>
<dbReference type="InterPro" id="IPR037523">
    <property type="entry name" value="VOC_core"/>
</dbReference>
<sequence length="70" mass="7489">MMQMGPEMAGVPTHWLSYFMVDDADAKLAKAQSLGAKTIVPPQSVPNVGRFAVLMDDQGAPFGILGPEKK</sequence>
<dbReference type="AlphaFoldDB" id="A0A538TXI1"/>
<dbReference type="SUPFAM" id="SSF54593">
    <property type="entry name" value="Glyoxalase/Bleomycin resistance protein/Dihydroxybiphenyl dioxygenase"/>
    <property type="match status" value="1"/>
</dbReference>
<dbReference type="PANTHER" id="PTHR33993">
    <property type="entry name" value="GLYOXALASE-RELATED"/>
    <property type="match status" value="1"/>
</dbReference>
<dbReference type="EMBL" id="VBPA01000407">
    <property type="protein sequence ID" value="TMQ68333.1"/>
    <property type="molecule type" value="Genomic_DNA"/>
</dbReference>
<dbReference type="InterPro" id="IPR052164">
    <property type="entry name" value="Anthracycline_SecMetBiosynth"/>
</dbReference>
<evidence type="ECO:0000259" key="1">
    <source>
        <dbReference type="PROSITE" id="PS51819"/>
    </source>
</evidence>
<proteinExistence type="predicted"/>
<dbReference type="PANTHER" id="PTHR33993:SF14">
    <property type="entry name" value="GB|AAF24581.1"/>
    <property type="match status" value="1"/>
</dbReference>